<dbReference type="SUPFAM" id="SSF51126">
    <property type="entry name" value="Pectin lyase-like"/>
    <property type="match status" value="4"/>
</dbReference>
<feature type="region of interest" description="Disordered" evidence="1">
    <location>
        <begin position="2786"/>
        <end position="2853"/>
    </location>
</feature>
<feature type="region of interest" description="Disordered" evidence="1">
    <location>
        <begin position="2680"/>
        <end position="2709"/>
    </location>
</feature>
<feature type="domain" description="MBG" evidence="2">
    <location>
        <begin position="3550"/>
        <end position="3625"/>
    </location>
</feature>
<feature type="compositionally biased region" description="Gly residues" evidence="1">
    <location>
        <begin position="1947"/>
        <end position="1956"/>
    </location>
</feature>
<dbReference type="Gene3D" id="2.160.20.10">
    <property type="entry name" value="Single-stranded right-handed beta-helix, Pectin lyase-like"/>
    <property type="match status" value="1"/>
</dbReference>
<feature type="domain" description="MBG" evidence="2">
    <location>
        <begin position="3300"/>
        <end position="3375"/>
    </location>
</feature>
<reference evidence="4" key="1">
    <citation type="submission" date="2020-05" db="EMBL/GenBank/DDBJ databases">
        <authorList>
            <person name="Chiriac C."/>
            <person name="Salcher M."/>
            <person name="Ghai R."/>
            <person name="Kavagutti S V."/>
        </authorList>
    </citation>
    <scope>NUCLEOTIDE SEQUENCE</scope>
</reference>
<evidence type="ECO:0000259" key="2">
    <source>
        <dbReference type="Pfam" id="PF18676"/>
    </source>
</evidence>
<feature type="domain" description="MBG" evidence="2">
    <location>
        <begin position="3633"/>
        <end position="3708"/>
    </location>
</feature>
<dbReference type="InterPro" id="IPR012334">
    <property type="entry name" value="Pectin_lyas_fold"/>
</dbReference>
<accession>A0A6J6XPG1</accession>
<evidence type="ECO:0000259" key="3">
    <source>
        <dbReference type="Pfam" id="PF21722"/>
    </source>
</evidence>
<dbReference type="InterPro" id="IPR049304">
    <property type="entry name" value="Gly_rich_dom"/>
</dbReference>
<feature type="domain" description="Glycine-rich" evidence="3">
    <location>
        <begin position="1348"/>
        <end position="1545"/>
    </location>
</feature>
<dbReference type="InterPro" id="IPR006626">
    <property type="entry name" value="PbH1"/>
</dbReference>
<protein>
    <submittedName>
        <fullName evidence="4">Unannotated protein</fullName>
    </submittedName>
</protein>
<dbReference type="InterPro" id="IPR041286">
    <property type="entry name" value="MBG_2"/>
</dbReference>
<feature type="compositionally biased region" description="Gly residues" evidence="1">
    <location>
        <begin position="2821"/>
        <end position="2844"/>
    </location>
</feature>
<proteinExistence type="predicted"/>
<dbReference type="InterPro" id="IPR059226">
    <property type="entry name" value="Choice_anch_Q_dom"/>
</dbReference>
<sequence>MNTWIRRGVVALTALGTVVGSLAMGAAPALAVAPSPKTVDCSNATATPATCIAVFSPTSPKAGEVVTVTKDAAASGGIYENITTVALAQGTVGDPAYVRIVVYFNTNANDNNSGSFVMPVLPASGTWDVKVVGSGDLQGFGTLTYGGAGDWVCAQDWDQVVADSKTLCEKRLATSDSLTVPADVTSMQFLVVGGGGGGGGGVNDTNYAFYGAGSGGGGGEVRVCNETVTPAETWTATVGGGGSAGGSRDDSTSAPGSGYGGNGGESSIVRANPAADCTAAGGQGGGEADGQVPAGPARVVHASRLVAGGAVQPPSPGTGGASGSANAGGNGLADVYSYPTDVGGGGGGSGTGALGGDASGTVGGAGGDGTYPTGWFADFTDGLGGGGGGGSLGTGGAGSAGGGNGTTCVVNGESLVCSGGYEAGHVDNLASRGGGGGGGAADGSAGPGAIGLVIARYEVGDTTPPPPAEASDPGVWIERSGSPVAPGDCTAFATITAAVAAAQANDIIHVCPGLYQEPTIDTTALGDLTIKGDGKVPNDVRIDGSHVGGTSGNRIFDATGQSITFQNLTLQNGYVEGNADHKGGAAVLARIVGLQNVVVRNNTVTHDASGDGNGSAISAEEANIADSTFEDNKGSTLGGAVYLSGAGASSIQNSSFFGNATHANAEIIGVTTITQGGAVYSNGPLTVADSYFIANSATKGGALAVYGTLSVTDSFLDSNYGLESAGDTAGGTIRAKGSTTITRSTFTSSYLVGGGDGLAIWTSAQLTVDSSTFSASFSQNGFNGTEPGIGAIYSTSTTANPDVSITNSTFYQNSAGNEAVLHADGSVELLYVTAVNNQNNAGANVVGALDLVATNSLFAANVDLDGGPSAGCSGTNSLLVPNSVSDEGTCASSPSTIAEAEFGEFTYHGDSATETLELASGNPAIEAADCSLAGTVTVDQNGSTRGATCDAGAMQYVAPDMQRFCPEDGETETIGVDTVTGQPICQLVIEQSGNFAVPAGVNAVDIVLVGGGGGGGGGGTDAAGTATMAGGGGGGGSVSLQTSVAVTPLTSIPVTVGDGGSFGAGGDLSGTWRGSAGGDGGETSFLGITAPGGSGGTGAGEEGGTYYVGAGGSTLAGTSNDAHTGAPGAKVRSWDTNHYYTAAGAGAGAGGDGSEGVIGPRVGLYSSLSGGYGGLGFIPATAGSLFGSEKWSWSLGGYTGYSGLAVGGSGGATGVGNEDTYVFYCGIGASLHGYTNASTGTGSAVGTYYNSGTDAERGNGVISGVDADMVQPDGSGPCSAAPAGSLGSGGGGGAGFIPRTQDFQANGSGGNGGAVIIRYLAGPLPECGAASGTATESDGAGFHELIVTGKCQFSAPADVTSVDVVAIGGGGGGGAGSSYAGGGGGGGEVTLCSAVNTGGTDPLVVEPASGGAPSYFGGAPGGKTEVVQGASTVCGAEGGLGGQNGSSGGGCPFCGAPIAPGANYVPVTPSPFDRFIGRNVPTNGQAPDFLGNGSGDGGASGGLAGNAGGIGNISLYYTLDGTATGFSAAGGGGGGAGGTGSGKALYTGTVAMASGDEPGNLRLSSDGTRLFVANTGSDTVKVYATADDSLVTTIDTGAGSEPWVALPSKDGSKVYVTLHGTGKVQVFETTTWTKVDEADLGATSGPTGAALNSDGSRLYVAQFTPAQITEYDTSTMEAVGSPVDLTVWGGAANIPSNGIHPYDLVFVGDPNASPNPYDTLFVSYEGTEQIGYVDVGAGNGSYQIQTALIALGTGDFPRNMALDPYGKLYVATTTGNVYRIGTVPGFGDYTQITHTIVVGSKTQSVGTTGGDLYATMPDDNKLAVIDTDEYGSASPFTVKNTLDTGDEPFGVIVGLDSKVYVGDRTTGGAASLTTFFKGCPQPYYTDPYTAPASTTCQPSTGGDGAVLSQLTGASSTLFSGDTRAFGGGGGGGSTHQFDGSQNALTLGGTGGGGTGGYTDPSDSTASVQPTGGTEFGGGGGGEYNVIDNSGGGGCSPFCDGRPTTWNGAVSTEPGEGAQGAVIIRYFVAGGPPPPGAAVWIERGGVALQDATPADTSCANPGYTTITAAVAAASADDVIHVCSGTYREAEITPTVDNLTILGEEYSADNGPQGVSTPLSPPVFIDGELTEGDATSRHRIFDATGLKITFKNVRLRNGEVEGYGGAVKAFQVMVEDSVFNDNDAFGGGAIYVSTDGYTPPCVGPIGSVFGPGTLNCAPVLANPPAAPLISVVGSEFTDNGTGSSIDGGALYANGGTVTSNGSTFAGNEALLAQEPPLASDGAGGAILAQLVVVYGSTFTGNKALFHGGAISATTVQVFPSTESPRVASVFDANEALGDSNSDGYGGALWADQVEVEASSFVSNLADSGGAIASAAELNTAPVTPAVPVSGTVSVTASTFEMNSATVDGGAVLNKAVGGSTTVYNSTFSANHAGNAGGGVYAQDVLSVSFNTFDANTADVSGGVFWTPVAPSVDNNIFSFAAADETEAVHNGCLTYEWTPAKDTTNLTTNYWCPGTVVEAPATLDLSPLADNGGPTETIAIGTSSAALDAADQIECDSRTNPTDQRGVGRPVGSACDIGAFEYYGTVTLDTSPGEHSLVPGEDFPAGTDTMYMIIVGGGGGGGAANGGAGGGGGGGQVATCTLENLTSNSVIEYSIGAGGTEGVPGADSWITVDGTEVCRATGGTEGLAGDDSTSLGGGGSSGDGTNRSGNGTSDGANLAYAVAGGGGAGAGGPGGDALFDSGTRVAVGGDGGVGLVPFFPAFGETSDLVGGGGGGGAVVACSSGTSGTGGSAGAGGGAPGASDNQDCGGRPVLRRTAVPATDGSGGGGGGGAGAIGGSDGGDGGGEARIPVPGPATGDSLHVCVKKLYVVYGARSYNPEPFLCVPEIDECAAPTSPTLTPVSGSDPECCPTVTAPVDGSDPDHCDDVRAPESVGSDGYSTVSGDDVLKSGLVADLKEEADDVAPAVATPALLHYEHGIPEGWRKASLDEFPGVVLPTCSTEYEQGDDVTDPTDPTTWLPITCEGGDPLEYEFNYEFIDGLRIYPAVLKVKPKHLRVAYGTAEPSPYEYTIKGFKLGETADVLTDLPVCDSEYTDTAEAGSRFYITCLGGVADNYTFKYEKSHIHVQKVKVSLRAADRVVTYGDPAPDYSFGLSGLRGPDSALSPERLAGFVAPSCSSTYTSVTSAGTVDIDCVGAVSTNYEFEPVKGTVTVRKASLRVLPKSMTVAYGAASPQVGFELSGFVNGETAPGSGYVAPKCSAAGYTATTPSGSSLGVTCSGGSSRNYDLDQTAQSALIVTRATATITADAKTVAYGSAAPGFTYTVAGLRNGETPVSAGMSAANCSSAYTPSTTVGTVPVTCTGASSANYDFTYVPANLTVIKATLRVTPDAKSITYGQAVPALTWSVDGFANGQTSASAAGYVAPSCATTATSLSAAGTYAISCTGGSAANYQFALGSSQVTVNKAVLKATPANASVVYGSAAPTVGVTVTGFVNGQSSSTAAGFKAPTCNSVGYSMATNAGTYGITCAGGSATNYSFDNSASSVLTVTKATATVTAASKSVVYGTANPGWTFTLSGLKNSQTAATVAGLVAPTCVSTYTVTTAAGSVPAITCSGGSSTNYTFTYVAGKATVTKATLVVTPDAKSIVKGSAIPAYTFTVAGYVNGQTASVLTARPKCTSSYTTRSAIGTYTITCSSAAAANYTVTYKTGTLTVR</sequence>
<dbReference type="InterPro" id="IPR015943">
    <property type="entry name" value="WD40/YVTN_repeat-like_dom_sf"/>
</dbReference>
<dbReference type="SUPFAM" id="SSF75011">
    <property type="entry name" value="3-carboxy-cis,cis-mucoante lactonizing enzyme"/>
    <property type="match status" value="1"/>
</dbReference>
<dbReference type="SMART" id="SM00710">
    <property type="entry name" value="PbH1"/>
    <property type="match status" value="9"/>
</dbReference>
<dbReference type="Pfam" id="PF21722">
    <property type="entry name" value="Gly_rich_2"/>
    <property type="match status" value="4"/>
</dbReference>
<feature type="region of interest" description="Disordered" evidence="1">
    <location>
        <begin position="234"/>
        <end position="267"/>
    </location>
</feature>
<dbReference type="Gene3D" id="3.30.160.710">
    <property type="match status" value="2"/>
</dbReference>
<name>A0A6J6XPG1_9ZZZZ</name>
<feature type="domain" description="MBG" evidence="2">
    <location>
        <begin position="3465"/>
        <end position="3537"/>
    </location>
</feature>
<feature type="domain" description="Glycine-rich" evidence="3">
    <location>
        <begin position="993"/>
        <end position="1260"/>
    </location>
</feature>
<feature type="region of interest" description="Disordered" evidence="1">
    <location>
        <begin position="1924"/>
        <end position="1984"/>
    </location>
</feature>
<feature type="domain" description="MBG" evidence="2">
    <location>
        <begin position="3381"/>
        <end position="3454"/>
    </location>
</feature>
<dbReference type="PROSITE" id="PS51318">
    <property type="entry name" value="TAT"/>
    <property type="match status" value="1"/>
</dbReference>
<feature type="domain" description="MBG" evidence="2">
    <location>
        <begin position="3045"/>
        <end position="3118"/>
    </location>
</feature>
<dbReference type="Gene3D" id="2.130.10.10">
    <property type="entry name" value="YVTN repeat-like/Quinoprotein amine dehydrogenase"/>
    <property type="match status" value="2"/>
</dbReference>
<dbReference type="Pfam" id="PF18676">
    <property type="entry name" value="MBG_2"/>
    <property type="match status" value="6"/>
</dbReference>
<feature type="compositionally biased region" description="Polar residues" evidence="1">
    <location>
        <begin position="1960"/>
        <end position="1969"/>
    </location>
</feature>
<dbReference type="NCBIfam" id="NF041518">
    <property type="entry name" value="choice_anch_Q"/>
    <property type="match status" value="2"/>
</dbReference>
<evidence type="ECO:0000256" key="1">
    <source>
        <dbReference type="SAM" id="MobiDB-lite"/>
    </source>
</evidence>
<feature type="compositionally biased region" description="Polar residues" evidence="1">
    <location>
        <begin position="1934"/>
        <end position="1943"/>
    </location>
</feature>
<dbReference type="EMBL" id="CAFAAJ010000035">
    <property type="protein sequence ID" value="CAB4797544.1"/>
    <property type="molecule type" value="Genomic_DNA"/>
</dbReference>
<organism evidence="4">
    <name type="scientific">freshwater metagenome</name>
    <dbReference type="NCBI Taxonomy" id="449393"/>
    <lineage>
        <taxon>unclassified sequences</taxon>
        <taxon>metagenomes</taxon>
        <taxon>ecological metagenomes</taxon>
    </lineage>
</organism>
<feature type="region of interest" description="Disordered" evidence="1">
    <location>
        <begin position="1073"/>
        <end position="1097"/>
    </location>
</feature>
<gene>
    <name evidence="4" type="ORF">UFOPK3001_00734</name>
</gene>
<dbReference type="Pfam" id="PF20067">
    <property type="entry name" value="SSL_N"/>
    <property type="match status" value="1"/>
</dbReference>
<feature type="domain" description="Glycine-rich" evidence="3">
    <location>
        <begin position="2601"/>
        <end position="2842"/>
    </location>
</feature>
<feature type="compositionally biased region" description="Gly residues" evidence="1">
    <location>
        <begin position="1973"/>
        <end position="1982"/>
    </location>
</feature>
<feature type="domain" description="Glycine-rich" evidence="3">
    <location>
        <begin position="177"/>
        <end position="458"/>
    </location>
</feature>
<dbReference type="InterPro" id="IPR006311">
    <property type="entry name" value="TAT_signal"/>
</dbReference>
<evidence type="ECO:0000313" key="4">
    <source>
        <dbReference type="EMBL" id="CAB4797544.1"/>
    </source>
</evidence>
<feature type="compositionally biased region" description="Gly residues" evidence="1">
    <location>
        <begin position="2786"/>
        <end position="2797"/>
    </location>
</feature>
<dbReference type="InterPro" id="IPR011050">
    <property type="entry name" value="Pectin_lyase_fold/virulence"/>
</dbReference>